<dbReference type="EMBL" id="CM056743">
    <property type="protein sequence ID" value="KAJ8672807.1"/>
    <property type="molecule type" value="Genomic_DNA"/>
</dbReference>
<comment type="caution">
    <text evidence="1">The sequence shown here is derived from an EMBL/GenBank/DDBJ whole genome shotgun (WGS) entry which is preliminary data.</text>
</comment>
<gene>
    <name evidence="1" type="ORF">QAD02_004067</name>
</gene>
<evidence type="ECO:0000313" key="1">
    <source>
        <dbReference type="EMBL" id="KAJ8672807.1"/>
    </source>
</evidence>
<name>A0ACC2NRF4_9HYME</name>
<organism evidence="1 2">
    <name type="scientific">Eretmocerus hayati</name>
    <dbReference type="NCBI Taxonomy" id="131215"/>
    <lineage>
        <taxon>Eukaryota</taxon>
        <taxon>Metazoa</taxon>
        <taxon>Ecdysozoa</taxon>
        <taxon>Arthropoda</taxon>
        <taxon>Hexapoda</taxon>
        <taxon>Insecta</taxon>
        <taxon>Pterygota</taxon>
        <taxon>Neoptera</taxon>
        <taxon>Endopterygota</taxon>
        <taxon>Hymenoptera</taxon>
        <taxon>Apocrita</taxon>
        <taxon>Proctotrupomorpha</taxon>
        <taxon>Chalcidoidea</taxon>
        <taxon>Aphelinidae</taxon>
        <taxon>Aphelininae</taxon>
        <taxon>Eretmocerus</taxon>
    </lineage>
</organism>
<keyword evidence="2" id="KW-1185">Reference proteome</keyword>
<accession>A0ACC2NRF4</accession>
<protein>
    <submittedName>
        <fullName evidence="1">Uncharacterized protein</fullName>
    </submittedName>
</protein>
<sequence length="153" mass="18392">MCHFRPKDVKLFELQRSLHRTNFDAIFSQCVLEEILNLNSCRNINEIRSFLQFKMSIERLTMELNDELIKLNETIRDDLVRAESLLSRIADDCERKVDVEKTYFEAADQQLEKIRMMREIEDHMLQAKKHLLLITKQILERQIVERLEKLDDL</sequence>
<evidence type="ECO:0000313" key="2">
    <source>
        <dbReference type="Proteomes" id="UP001239111"/>
    </source>
</evidence>
<reference evidence="1" key="1">
    <citation type="submission" date="2023-04" db="EMBL/GenBank/DDBJ databases">
        <title>A chromosome-level genome assembly of the parasitoid wasp Eretmocerus hayati.</title>
        <authorList>
            <person name="Zhong Y."/>
            <person name="Liu S."/>
            <person name="Liu Y."/>
        </authorList>
    </citation>
    <scope>NUCLEOTIDE SEQUENCE</scope>
    <source>
        <strain evidence="1">ZJU_SS_LIU_2023</strain>
    </source>
</reference>
<proteinExistence type="predicted"/>
<dbReference type="Proteomes" id="UP001239111">
    <property type="component" value="Chromosome 3"/>
</dbReference>